<dbReference type="SUPFAM" id="SSF53383">
    <property type="entry name" value="PLP-dependent transferases"/>
    <property type="match status" value="1"/>
</dbReference>
<evidence type="ECO:0000256" key="4">
    <source>
        <dbReference type="ARBA" id="ARBA00022898"/>
    </source>
</evidence>
<evidence type="ECO:0000256" key="2">
    <source>
        <dbReference type="ARBA" id="ARBA00008954"/>
    </source>
</evidence>
<comment type="cofactor">
    <cofactor evidence="1">
        <name>pyridoxal 5'-phosphate</name>
        <dbReference type="ChEBI" id="CHEBI:597326"/>
    </cofactor>
</comment>
<dbReference type="Gene3D" id="3.90.1150.10">
    <property type="entry name" value="Aspartate Aminotransferase, domain 1"/>
    <property type="match status" value="1"/>
</dbReference>
<dbReference type="InterPro" id="IPR015422">
    <property type="entry name" value="PyrdxlP-dep_Trfase_small"/>
</dbReference>
<comment type="caution">
    <text evidence="6">The sequence shown here is derived from an EMBL/GenBank/DDBJ whole genome shotgun (WGS) entry which is preliminary data.</text>
</comment>
<comment type="similarity">
    <text evidence="2 5">Belongs to the class-III pyridoxal-phosphate-dependent aminotransferase family.</text>
</comment>
<sequence length="456" mass="49142">MNEFAPRHGRNQPSSMFFWPTADRPVAVRGEGIFIWDDEGRRYVDASCGPQTTNIGHNNRRVVEAMRAQMDDICFAFRSHFKNGPAETLADRLADLGQDKGLTRAFFCSGGSEAVEGAIKLARQYALAKGEGTRYKIISRLPSYHGSTLGALSLTGDPAMFAPFAPMMQIQPKIPAPFVVERPEGESEDAAALRFAQALEDEIINQGPSTVLAFIMEPIGGAATGGLIAPDVYYARVREICDRHGLLLIYDEVMCGSGRSGKYLCAEHWDANPDIIAMAKGLAAGYVPLGAVLARGDMVEAVYDAGGYAHGHTYSAGPLACAAGLAVMDVLMEDGLVANAARQGAKLKAALEGLMDEFPFIGEVRGRGLMLGFDVMADRKKRIPLPPELNAGSEIAQACYDRGLIIYSRRMLDGLRGDHFLVTPPLNVTDEEIGMIVDLLRQGLGDFAPKAAAATR</sequence>
<reference evidence="6 7" key="1">
    <citation type="submission" date="2017-11" db="EMBL/GenBank/DDBJ databases">
        <title>Draft genome sequence of Rhizobiales bacterium SY3-13.</title>
        <authorList>
            <person name="Sun C."/>
        </authorList>
    </citation>
    <scope>NUCLEOTIDE SEQUENCE [LARGE SCALE GENOMIC DNA]</scope>
    <source>
        <strain evidence="6 7">SY3-13</strain>
    </source>
</reference>
<keyword evidence="7" id="KW-1185">Reference proteome</keyword>
<accession>A0A2M9G1F3</accession>
<evidence type="ECO:0000313" key="7">
    <source>
        <dbReference type="Proteomes" id="UP000229498"/>
    </source>
</evidence>
<keyword evidence="3 6" id="KW-0032">Aminotransferase</keyword>
<keyword evidence="6" id="KW-0808">Transferase</keyword>
<proteinExistence type="inferred from homology"/>
<dbReference type="OrthoDB" id="9801834at2"/>
<name>A0A2M9G1F3_9PROT</name>
<dbReference type="InterPro" id="IPR005814">
    <property type="entry name" value="Aminotrans_3"/>
</dbReference>
<evidence type="ECO:0000256" key="3">
    <source>
        <dbReference type="ARBA" id="ARBA00022576"/>
    </source>
</evidence>
<evidence type="ECO:0000256" key="1">
    <source>
        <dbReference type="ARBA" id="ARBA00001933"/>
    </source>
</evidence>
<protein>
    <submittedName>
        <fullName evidence="6">Aspartate aminotransferase family protein</fullName>
    </submittedName>
</protein>
<dbReference type="GO" id="GO:0030170">
    <property type="term" value="F:pyridoxal phosphate binding"/>
    <property type="evidence" value="ECO:0007669"/>
    <property type="project" value="InterPro"/>
</dbReference>
<dbReference type="PANTHER" id="PTHR43094">
    <property type="entry name" value="AMINOTRANSFERASE"/>
    <property type="match status" value="1"/>
</dbReference>
<gene>
    <name evidence="6" type="ORF">CVT23_10825</name>
</gene>
<dbReference type="EMBL" id="PHIG01000032">
    <property type="protein sequence ID" value="PJK29547.1"/>
    <property type="molecule type" value="Genomic_DNA"/>
</dbReference>
<dbReference type="FunFam" id="3.40.640.10:FF:000004">
    <property type="entry name" value="Acetylornithine aminotransferase"/>
    <property type="match status" value="1"/>
</dbReference>
<dbReference type="RefSeq" id="WP_109793571.1">
    <property type="nucleotide sequence ID" value="NZ_PHIG01000032.1"/>
</dbReference>
<dbReference type="Proteomes" id="UP000229498">
    <property type="component" value="Unassembled WGS sequence"/>
</dbReference>
<dbReference type="AlphaFoldDB" id="A0A2M9G1F3"/>
<dbReference type="GO" id="GO:0008483">
    <property type="term" value="F:transaminase activity"/>
    <property type="evidence" value="ECO:0007669"/>
    <property type="project" value="UniProtKB-KW"/>
</dbReference>
<organism evidence="6 7">
    <name type="scientific">Minwuia thermotolerans</name>
    <dbReference type="NCBI Taxonomy" id="2056226"/>
    <lineage>
        <taxon>Bacteria</taxon>
        <taxon>Pseudomonadati</taxon>
        <taxon>Pseudomonadota</taxon>
        <taxon>Alphaproteobacteria</taxon>
        <taxon>Minwuiales</taxon>
        <taxon>Minwuiaceae</taxon>
        <taxon>Minwuia</taxon>
    </lineage>
</organism>
<evidence type="ECO:0000256" key="5">
    <source>
        <dbReference type="RuleBase" id="RU003560"/>
    </source>
</evidence>
<dbReference type="CDD" id="cd00610">
    <property type="entry name" value="OAT_like"/>
    <property type="match status" value="1"/>
</dbReference>
<evidence type="ECO:0000313" key="6">
    <source>
        <dbReference type="EMBL" id="PJK29547.1"/>
    </source>
</evidence>
<dbReference type="InterPro" id="IPR015421">
    <property type="entry name" value="PyrdxlP-dep_Trfase_major"/>
</dbReference>
<keyword evidence="4 5" id="KW-0663">Pyridoxal phosphate</keyword>
<dbReference type="PANTHER" id="PTHR43094:SF1">
    <property type="entry name" value="AMINOTRANSFERASE CLASS-III"/>
    <property type="match status" value="1"/>
</dbReference>
<dbReference type="InterPro" id="IPR015424">
    <property type="entry name" value="PyrdxlP-dep_Trfase"/>
</dbReference>
<dbReference type="Pfam" id="PF00202">
    <property type="entry name" value="Aminotran_3"/>
    <property type="match status" value="1"/>
</dbReference>
<dbReference type="Gene3D" id="3.40.640.10">
    <property type="entry name" value="Type I PLP-dependent aspartate aminotransferase-like (Major domain)"/>
    <property type="match status" value="1"/>
</dbReference>